<dbReference type="Proteomes" id="UP000032142">
    <property type="component" value="Unassembled WGS sequence"/>
</dbReference>
<dbReference type="GO" id="GO:0016874">
    <property type="term" value="F:ligase activity"/>
    <property type="evidence" value="ECO:0007669"/>
    <property type="project" value="UniProtKB-KW"/>
</dbReference>
<keyword evidence="1" id="KW-0436">Ligase</keyword>
<keyword evidence="2" id="KW-1185">Reference proteome</keyword>
<dbReference type="EMBL" id="KN418629">
    <property type="protein sequence ID" value="KHG21452.1"/>
    <property type="molecule type" value="Genomic_DNA"/>
</dbReference>
<dbReference type="AlphaFoldDB" id="A0A0B0P980"/>
<name>A0A0B0P980_GOSAR</name>
<proteinExistence type="predicted"/>
<sequence length="92" mass="10256">MGLLLENAGRARRTCPKGQCSNIGEVRSYLPKVAAELIEDYKPYLPEVAVEQILSLCIGYGADFNHQPYLSKVAREQVEDTGLIFLKLQEAD</sequence>
<gene>
    <name evidence="1" type="ORF">F383_27472</name>
</gene>
<reference evidence="2" key="1">
    <citation type="submission" date="2014-09" db="EMBL/GenBank/DDBJ databases">
        <authorList>
            <person name="Mudge J."/>
            <person name="Ramaraj T."/>
            <person name="Lindquist I.E."/>
            <person name="Bharti A.K."/>
            <person name="Sundararajan A."/>
            <person name="Cameron C.T."/>
            <person name="Woodward J.E."/>
            <person name="May G.D."/>
            <person name="Brubaker C."/>
            <person name="Broadhvest J."/>
            <person name="Wilkins T.A."/>
        </authorList>
    </citation>
    <scope>NUCLEOTIDE SEQUENCE</scope>
    <source>
        <strain evidence="2">cv. AKA8401</strain>
    </source>
</reference>
<evidence type="ECO:0000313" key="1">
    <source>
        <dbReference type="EMBL" id="KHG21452.1"/>
    </source>
</evidence>
<organism evidence="1 2">
    <name type="scientific">Gossypium arboreum</name>
    <name type="common">Tree cotton</name>
    <name type="synonym">Gossypium nanking</name>
    <dbReference type="NCBI Taxonomy" id="29729"/>
    <lineage>
        <taxon>Eukaryota</taxon>
        <taxon>Viridiplantae</taxon>
        <taxon>Streptophyta</taxon>
        <taxon>Embryophyta</taxon>
        <taxon>Tracheophyta</taxon>
        <taxon>Spermatophyta</taxon>
        <taxon>Magnoliopsida</taxon>
        <taxon>eudicotyledons</taxon>
        <taxon>Gunneridae</taxon>
        <taxon>Pentapetalae</taxon>
        <taxon>rosids</taxon>
        <taxon>malvids</taxon>
        <taxon>Malvales</taxon>
        <taxon>Malvaceae</taxon>
        <taxon>Malvoideae</taxon>
        <taxon>Gossypium</taxon>
    </lineage>
</organism>
<evidence type="ECO:0000313" key="2">
    <source>
        <dbReference type="Proteomes" id="UP000032142"/>
    </source>
</evidence>
<accession>A0A0B0P980</accession>
<protein>
    <submittedName>
        <fullName evidence="1">Histidine--tRNA ligase</fullName>
    </submittedName>
</protein>